<feature type="region of interest" description="Disordered" evidence="1">
    <location>
        <begin position="218"/>
        <end position="246"/>
    </location>
</feature>
<reference evidence="3" key="1">
    <citation type="journal article" date="2020" name="mSystems">
        <title>Genome- and Community-Level Interaction Insights into Carbon Utilization and Element Cycling Functions of Hydrothermarchaeota in Hydrothermal Sediment.</title>
        <authorList>
            <person name="Zhou Z."/>
            <person name="Liu Y."/>
            <person name="Xu W."/>
            <person name="Pan J."/>
            <person name="Luo Z.H."/>
            <person name="Li M."/>
        </authorList>
    </citation>
    <scope>NUCLEOTIDE SEQUENCE [LARGE SCALE GENOMIC DNA]</scope>
    <source>
        <strain evidence="3">SpSt-767</strain>
    </source>
</reference>
<keyword evidence="2" id="KW-0732">Signal</keyword>
<gene>
    <name evidence="3" type="ORF">ENV52_04380</name>
</gene>
<protein>
    <recommendedName>
        <fullName evidence="4">DUF3604 domain-containing protein</fullName>
    </recommendedName>
</protein>
<dbReference type="EMBL" id="DTGR01000067">
    <property type="protein sequence ID" value="HHS28920.1"/>
    <property type="molecule type" value="Genomic_DNA"/>
</dbReference>
<dbReference type="AlphaFoldDB" id="A0A7V6A2F3"/>
<evidence type="ECO:0000256" key="1">
    <source>
        <dbReference type="SAM" id="MobiDB-lite"/>
    </source>
</evidence>
<organism evidence="3">
    <name type="scientific">Desulfobacca acetoxidans</name>
    <dbReference type="NCBI Taxonomy" id="60893"/>
    <lineage>
        <taxon>Bacteria</taxon>
        <taxon>Pseudomonadati</taxon>
        <taxon>Thermodesulfobacteriota</taxon>
        <taxon>Desulfobaccia</taxon>
        <taxon>Desulfobaccales</taxon>
        <taxon>Desulfobaccaceae</taxon>
        <taxon>Desulfobacca</taxon>
    </lineage>
</organism>
<sequence>MRTRWIAAILAAALLALPGVGANLAQAAPAYTGWAPATDSPLLQPAGSAAVGIKGRYLAGDFHNHTPFSDGTASVPLLVGKAMENLEWFAQSGHGGKFSRDGRYSDPNYDGSGSGEGKFLDETVGAANFKGDDAGAQYGHKNMWRWQSLQSYLYPTTWQNAITLQKPIWAAVEWQVPGHEHCSSSSIDGQFQVIPGSMGNANALGQFEYLFDMEDNDTSEGGGQGWTGKIPNPPKSPTSTDPHPGITGHAKAVAACQWMENHHKLTSYLVFAHIERQGAWNQDKGGNNTGYNVEHFRDFNNAAPHVCFGWEGQPGHQAESQRGGFGSKAFPAGAQGIPGGTFGGTGYYSATIGHMWDALLGEGRNWWIFASSDFHSRDVPEYTDDVGNPATDPNSFDLNHKGTWVQNKSTLNSGWRGALASKADFWPGEYQKDYVFVKSLGKPTAQDVLNGMRSGNSYIVMGDLIRGLEFTATGYGLPATMGEKLTVAPNQKVTIKVRVHVPDVTNNCPYAFPNPSLAQLGIRQSLNRPTLHHIDLISGEVYGKRMPGTVEYQDPTNPTAKIVQAVRVSDMKDEGNGWKSFTFVFQPTKSCYFRLRGTNLPPGTPNETDAQGNPLSDTLAQNIKYTPPGGSETSLDTDVEAWSDLWFYSNPIFIKVAGSPNGSVDAGHERGPTACR</sequence>
<comment type="caution">
    <text evidence="3">The sequence shown here is derived from an EMBL/GenBank/DDBJ whole genome shotgun (WGS) entry which is preliminary data.</text>
</comment>
<proteinExistence type="predicted"/>
<evidence type="ECO:0000256" key="2">
    <source>
        <dbReference type="SAM" id="SignalP"/>
    </source>
</evidence>
<feature type="signal peptide" evidence="2">
    <location>
        <begin position="1"/>
        <end position="27"/>
    </location>
</feature>
<feature type="chain" id="PRO_5030791118" description="DUF3604 domain-containing protein" evidence="2">
    <location>
        <begin position="28"/>
        <end position="676"/>
    </location>
</feature>
<accession>A0A7V6A2F3</accession>
<evidence type="ECO:0008006" key="4">
    <source>
        <dbReference type="Google" id="ProtNLM"/>
    </source>
</evidence>
<evidence type="ECO:0000313" key="3">
    <source>
        <dbReference type="EMBL" id="HHS28920.1"/>
    </source>
</evidence>
<name>A0A7V6A2F3_9BACT</name>